<feature type="compositionally biased region" description="Polar residues" evidence="2">
    <location>
        <begin position="90"/>
        <end position="109"/>
    </location>
</feature>
<gene>
    <name evidence="4" type="ORF">KP79_PYT24329</name>
</gene>
<feature type="region of interest" description="Disordered" evidence="2">
    <location>
        <begin position="1"/>
        <end position="379"/>
    </location>
</feature>
<feature type="region of interest" description="Disordered" evidence="2">
    <location>
        <begin position="1105"/>
        <end position="1242"/>
    </location>
</feature>
<feature type="compositionally biased region" description="Low complexity" evidence="2">
    <location>
        <begin position="1118"/>
        <end position="1131"/>
    </location>
</feature>
<proteinExistence type="predicted"/>
<dbReference type="InterPro" id="IPR056804">
    <property type="entry name" value="Spectrin_SESTD1"/>
</dbReference>
<evidence type="ECO:0000256" key="2">
    <source>
        <dbReference type="SAM" id="MobiDB-lite"/>
    </source>
</evidence>
<feature type="compositionally biased region" description="Low complexity" evidence="2">
    <location>
        <begin position="12"/>
        <end position="25"/>
    </location>
</feature>
<evidence type="ECO:0000313" key="4">
    <source>
        <dbReference type="EMBL" id="OWF44350.1"/>
    </source>
</evidence>
<organism evidence="4 5">
    <name type="scientific">Mizuhopecten yessoensis</name>
    <name type="common">Japanese scallop</name>
    <name type="synonym">Patinopecten yessoensis</name>
    <dbReference type="NCBI Taxonomy" id="6573"/>
    <lineage>
        <taxon>Eukaryota</taxon>
        <taxon>Metazoa</taxon>
        <taxon>Spiralia</taxon>
        <taxon>Lophotrochozoa</taxon>
        <taxon>Mollusca</taxon>
        <taxon>Bivalvia</taxon>
        <taxon>Autobranchia</taxon>
        <taxon>Pteriomorphia</taxon>
        <taxon>Pectinida</taxon>
        <taxon>Pectinoidea</taxon>
        <taxon>Pectinidae</taxon>
        <taxon>Mizuhopecten</taxon>
    </lineage>
</organism>
<evidence type="ECO:0000259" key="3">
    <source>
        <dbReference type="Pfam" id="PF24915"/>
    </source>
</evidence>
<dbReference type="InterPro" id="IPR018159">
    <property type="entry name" value="Spectrin/alpha-actinin"/>
</dbReference>
<protein>
    <submittedName>
        <fullName evidence="4">SEC14 domain and spectrin repeat-containing protein 1</fullName>
    </submittedName>
</protein>
<keyword evidence="1" id="KW-0677">Repeat</keyword>
<reference evidence="4 5" key="1">
    <citation type="journal article" date="2017" name="Nat. Ecol. Evol.">
        <title>Scallop genome provides insights into evolution of bilaterian karyotype and development.</title>
        <authorList>
            <person name="Wang S."/>
            <person name="Zhang J."/>
            <person name="Jiao W."/>
            <person name="Li J."/>
            <person name="Xun X."/>
            <person name="Sun Y."/>
            <person name="Guo X."/>
            <person name="Huan P."/>
            <person name="Dong B."/>
            <person name="Zhang L."/>
            <person name="Hu X."/>
            <person name="Sun X."/>
            <person name="Wang J."/>
            <person name="Zhao C."/>
            <person name="Wang Y."/>
            <person name="Wang D."/>
            <person name="Huang X."/>
            <person name="Wang R."/>
            <person name="Lv J."/>
            <person name="Li Y."/>
            <person name="Zhang Z."/>
            <person name="Liu B."/>
            <person name="Lu W."/>
            <person name="Hui Y."/>
            <person name="Liang J."/>
            <person name="Zhou Z."/>
            <person name="Hou R."/>
            <person name="Li X."/>
            <person name="Liu Y."/>
            <person name="Li H."/>
            <person name="Ning X."/>
            <person name="Lin Y."/>
            <person name="Zhao L."/>
            <person name="Xing Q."/>
            <person name="Dou J."/>
            <person name="Li Y."/>
            <person name="Mao J."/>
            <person name="Guo H."/>
            <person name="Dou H."/>
            <person name="Li T."/>
            <person name="Mu C."/>
            <person name="Jiang W."/>
            <person name="Fu Q."/>
            <person name="Fu X."/>
            <person name="Miao Y."/>
            <person name="Liu J."/>
            <person name="Yu Q."/>
            <person name="Li R."/>
            <person name="Liao H."/>
            <person name="Li X."/>
            <person name="Kong Y."/>
            <person name="Jiang Z."/>
            <person name="Chourrout D."/>
            <person name="Li R."/>
            <person name="Bao Z."/>
        </authorList>
    </citation>
    <scope>NUCLEOTIDE SEQUENCE [LARGE SCALE GENOMIC DNA]</scope>
    <source>
        <strain evidence="4 5">PY_sf001</strain>
    </source>
</reference>
<dbReference type="GO" id="GO:0043325">
    <property type="term" value="F:phosphatidylinositol-3,4-bisphosphate binding"/>
    <property type="evidence" value="ECO:0007669"/>
    <property type="project" value="TreeGrafter"/>
</dbReference>
<feature type="domain" description="SESTD1-like spectrin repeats region" evidence="3">
    <location>
        <begin position="770"/>
        <end position="879"/>
    </location>
</feature>
<dbReference type="GO" id="GO:0070273">
    <property type="term" value="F:phosphatidylinositol-4-phosphate binding"/>
    <property type="evidence" value="ECO:0007669"/>
    <property type="project" value="TreeGrafter"/>
</dbReference>
<evidence type="ECO:0000313" key="5">
    <source>
        <dbReference type="Proteomes" id="UP000242188"/>
    </source>
</evidence>
<feature type="compositionally biased region" description="Low complexity" evidence="2">
    <location>
        <begin position="224"/>
        <end position="236"/>
    </location>
</feature>
<feature type="compositionally biased region" description="Polar residues" evidence="2">
    <location>
        <begin position="134"/>
        <end position="145"/>
    </location>
</feature>
<dbReference type="EMBL" id="NEDP02004821">
    <property type="protein sequence ID" value="OWF44350.1"/>
    <property type="molecule type" value="Genomic_DNA"/>
</dbReference>
<feature type="compositionally biased region" description="Basic and acidic residues" evidence="2">
    <location>
        <begin position="1227"/>
        <end position="1242"/>
    </location>
</feature>
<feature type="compositionally biased region" description="Polar residues" evidence="2">
    <location>
        <begin position="1132"/>
        <end position="1146"/>
    </location>
</feature>
<evidence type="ECO:0000256" key="1">
    <source>
        <dbReference type="ARBA" id="ARBA00022737"/>
    </source>
</evidence>
<dbReference type="Pfam" id="PF24915">
    <property type="entry name" value="Spectrin_SESTD1"/>
    <property type="match status" value="1"/>
</dbReference>
<keyword evidence="5" id="KW-1185">Reference proteome</keyword>
<feature type="compositionally biased region" description="Polar residues" evidence="2">
    <location>
        <begin position="1189"/>
        <end position="1203"/>
    </location>
</feature>
<dbReference type="GO" id="GO:0032266">
    <property type="term" value="F:phosphatidylinositol-3-phosphate binding"/>
    <property type="evidence" value="ECO:0007669"/>
    <property type="project" value="TreeGrafter"/>
</dbReference>
<sequence>MAYQGGGGGGVQNLSRQPSQQSLSRPNHRRHPQDDTPHGYRQQPQETNPQQSPYPSRNDIQRSQSQHNVYPQQSGHISRNASRQEGRQASAPSHHQSQPAMYHSQQQELRPSHHPSAPETQSPYMSHLDPGRYGSQQIMNAQQSPYPLRHELRHGESNQSLVRGSRQQLADLPQDPQNRGDRQFTSGPSDQYATVQKPHRDQGPVQRLFPVNHHESHQTMPTHSSQAYQSQPQSAYGHHQSHTSLSPDARPQGPERGQESSYPPHPPANQQSGQESEAPPPYYSRGHSRESSYVPQPDLSPPPQNFAQSQPFHSQPSYLGSEQGQAPSEGKYSPARAESQHIASHLARNESSRTQQSIRSHHSRASSLSNTPPIPEVRGKEASHIIDLLQREIVYITGGRDRNGGPVVTFPGHLPHPEPSQHDIMTCLQYYVQIPSEESKCRGFTAVVDSRDGSWPNMVTVLGCLKKMLGEYIKQVLVIKSDPNIDRKSSNQSFRRDRNSPNLEPQFISVNRLYEFVDKKELTGMFGGHLSYHHGVWLKNRQDLEKFIRESRAAASHLDTAEAQIQQAYSKKDSSSPLESLRQHRYFQDSIMSVPTQVIRDGGELLSQLRRHRDPPQGQDKDSVWTLDDLEAQKQVKRLIQYIENRVEKLQNYLENRDRTLSLNLQYEELHRDIKTVVGWILGPGEKLLSSQVDIGDSYETANELRRRHEEMEIKCMDTYGQYAELRYKAEELTEEDHPGRDDIHSVRDYMDTVCRCFASRLERRRTLLITSVRFHRLAEDFSQKLDSLLELLCTETELVDVDTAEKALAELNEKCDSIDLAATQSIADGQSLLDEMSRPIKNASGKDISPDYDSQIKHINKYLEDLQERKMRCDDLADVRKLKLQQILQLRTCERDADQAIAWIRELCEVMLYTHTSMGHTPQEAEVLQEEHKKFESTAEGTYDYGKQLLQAAFVLRRSLRIDLAPNEERVVQLEEAWTRFTGGSNERANRLTVAAMFLSSAEKLFDQLEQLMKPVSQALAMEITAHDVLRHHTASKEHLESEYNDTNHMGRALLERLSLPIILVDRDNKQVSIDDQGASESIVGKLRKLDRQMQELNQGWEEMQQVRRHAVPQPPQRSSSQRSQTLPRSNTGSMRSNETPPQKSESMRRRPRQWTSEVDSRGGPSISEGRVSDPNQGRKVVREKIQKLSNAPQESAVSSSYVVPVRSQPLHQRSKSTIPAHPGVRTREGDRLYRQLEEVS</sequence>
<feature type="compositionally biased region" description="Polar residues" evidence="2">
    <location>
        <begin position="42"/>
        <end position="55"/>
    </location>
</feature>
<dbReference type="PANTHER" id="PTHR46607">
    <property type="entry name" value="SEC14 DOMAIN AND SPECTRIN REPEAT-CONTAINING PROTEIN 1"/>
    <property type="match status" value="1"/>
</dbReference>
<feature type="compositionally biased region" description="Polar residues" evidence="2">
    <location>
        <begin position="305"/>
        <end position="326"/>
    </location>
</feature>
<name>A0A210Q6I3_MIZYE</name>
<dbReference type="STRING" id="6573.A0A210Q6I3"/>
<dbReference type="OrthoDB" id="504170at2759"/>
<dbReference type="GO" id="GO:0010314">
    <property type="term" value="F:phosphatidylinositol-5-phosphate binding"/>
    <property type="evidence" value="ECO:0007669"/>
    <property type="project" value="TreeGrafter"/>
</dbReference>
<feature type="compositionally biased region" description="Gly residues" evidence="2">
    <location>
        <begin position="1"/>
        <end position="11"/>
    </location>
</feature>
<feature type="compositionally biased region" description="Polar residues" evidence="2">
    <location>
        <begin position="183"/>
        <end position="194"/>
    </location>
</feature>
<dbReference type="GO" id="GO:0080025">
    <property type="term" value="F:phosphatidylinositol-3,5-bisphosphate binding"/>
    <property type="evidence" value="ECO:0007669"/>
    <property type="project" value="TreeGrafter"/>
</dbReference>
<dbReference type="SMART" id="SM00150">
    <property type="entry name" value="SPEC"/>
    <property type="match status" value="3"/>
</dbReference>
<dbReference type="SUPFAM" id="SSF46966">
    <property type="entry name" value="Spectrin repeat"/>
    <property type="match status" value="2"/>
</dbReference>
<dbReference type="PANTHER" id="PTHR46607:SF1">
    <property type="entry name" value="SEC14 DOMAIN AND SPECTRIN REPEAT-CONTAINING PROTEIN 1"/>
    <property type="match status" value="1"/>
</dbReference>
<accession>A0A210Q6I3</accession>
<comment type="caution">
    <text evidence="4">The sequence shown here is derived from an EMBL/GenBank/DDBJ whole genome shotgun (WGS) entry which is preliminary data.</text>
</comment>
<feature type="compositionally biased region" description="Polar residues" evidence="2">
    <location>
        <begin position="157"/>
        <end position="168"/>
    </location>
</feature>
<dbReference type="AlphaFoldDB" id="A0A210Q6I3"/>
<dbReference type="Proteomes" id="UP000242188">
    <property type="component" value="Unassembled WGS sequence"/>
</dbReference>
<dbReference type="Gene3D" id="1.20.58.60">
    <property type="match status" value="2"/>
</dbReference>
<dbReference type="CDD" id="cd00176">
    <property type="entry name" value="SPEC"/>
    <property type="match status" value="2"/>
</dbReference>
<dbReference type="GO" id="GO:0005546">
    <property type="term" value="F:phosphatidylinositol-4,5-bisphosphate binding"/>
    <property type="evidence" value="ECO:0007669"/>
    <property type="project" value="TreeGrafter"/>
</dbReference>
<feature type="compositionally biased region" description="Polar residues" evidence="2">
    <location>
        <begin position="61"/>
        <end position="83"/>
    </location>
</feature>